<gene>
    <name evidence="1" type="ORF">Lalb_Chr15g0089821</name>
</gene>
<proteinExistence type="predicted"/>
<organism evidence="1 2">
    <name type="scientific">Lupinus albus</name>
    <name type="common">White lupine</name>
    <name type="synonym">Lupinus termis</name>
    <dbReference type="NCBI Taxonomy" id="3870"/>
    <lineage>
        <taxon>Eukaryota</taxon>
        <taxon>Viridiplantae</taxon>
        <taxon>Streptophyta</taxon>
        <taxon>Embryophyta</taxon>
        <taxon>Tracheophyta</taxon>
        <taxon>Spermatophyta</taxon>
        <taxon>Magnoliopsida</taxon>
        <taxon>eudicotyledons</taxon>
        <taxon>Gunneridae</taxon>
        <taxon>Pentapetalae</taxon>
        <taxon>rosids</taxon>
        <taxon>fabids</taxon>
        <taxon>Fabales</taxon>
        <taxon>Fabaceae</taxon>
        <taxon>Papilionoideae</taxon>
        <taxon>50 kb inversion clade</taxon>
        <taxon>genistoids sensu lato</taxon>
        <taxon>core genistoids</taxon>
        <taxon>Genisteae</taxon>
        <taxon>Lupinus</taxon>
    </lineage>
</organism>
<dbReference type="EMBL" id="WOCE01000015">
    <property type="protein sequence ID" value="KAE9599281.1"/>
    <property type="molecule type" value="Genomic_DNA"/>
</dbReference>
<sequence>MFRKGKRVCYSPYINEKPTIFLNGRELGNMKKIIGNQTKDTGVVSPMKFLVRLGAKVASAVRVVTMRRRSCRKISSSSTLARSRSFSDPNDSYRARAVQDCIEFLHSSSTRERPS</sequence>
<dbReference type="PANTHER" id="PTHR34355">
    <property type="entry name" value="JOSEPHIN-LIKE PROTEIN"/>
    <property type="match status" value="1"/>
</dbReference>
<evidence type="ECO:0000313" key="1">
    <source>
        <dbReference type="EMBL" id="KAE9599281.1"/>
    </source>
</evidence>
<dbReference type="OrthoDB" id="727341at2759"/>
<dbReference type="PANTHER" id="PTHR34355:SF1">
    <property type="entry name" value="JOSEPHIN-LIKE PROTEIN"/>
    <property type="match status" value="1"/>
</dbReference>
<keyword evidence="2" id="KW-1185">Reference proteome</keyword>
<protein>
    <submittedName>
        <fullName evidence="1">Uncharacterized protein</fullName>
    </submittedName>
</protein>
<name>A0A6A4PBF9_LUPAL</name>
<accession>A0A6A4PBF9</accession>
<evidence type="ECO:0000313" key="2">
    <source>
        <dbReference type="Proteomes" id="UP000447434"/>
    </source>
</evidence>
<comment type="caution">
    <text evidence="1">The sequence shown here is derived from an EMBL/GenBank/DDBJ whole genome shotgun (WGS) entry which is preliminary data.</text>
</comment>
<dbReference type="AlphaFoldDB" id="A0A6A4PBF9"/>
<dbReference type="Proteomes" id="UP000447434">
    <property type="component" value="Chromosome 15"/>
</dbReference>
<reference evidence="2" key="1">
    <citation type="journal article" date="2020" name="Nat. Commun.">
        <title>Genome sequence of the cluster root forming white lupin.</title>
        <authorList>
            <person name="Hufnagel B."/>
            <person name="Marques A."/>
            <person name="Soriano A."/>
            <person name="Marques L."/>
            <person name="Divol F."/>
            <person name="Doumas P."/>
            <person name="Sallet E."/>
            <person name="Mancinotti D."/>
            <person name="Carrere S."/>
            <person name="Marande W."/>
            <person name="Arribat S."/>
            <person name="Keller J."/>
            <person name="Huneau C."/>
            <person name="Blein T."/>
            <person name="Aime D."/>
            <person name="Laguerre M."/>
            <person name="Taylor J."/>
            <person name="Schubert V."/>
            <person name="Nelson M."/>
            <person name="Geu-Flores F."/>
            <person name="Crespi M."/>
            <person name="Gallardo-Guerrero K."/>
            <person name="Delaux P.-M."/>
            <person name="Salse J."/>
            <person name="Berges H."/>
            <person name="Guyot R."/>
            <person name="Gouzy J."/>
            <person name="Peret B."/>
        </authorList>
    </citation>
    <scope>NUCLEOTIDE SEQUENCE [LARGE SCALE GENOMIC DNA]</scope>
    <source>
        <strain evidence="2">cv. Amiga</strain>
    </source>
</reference>